<dbReference type="Proteomes" id="UP000028780">
    <property type="component" value="Chromosome"/>
</dbReference>
<dbReference type="InterPro" id="IPR027417">
    <property type="entry name" value="P-loop_NTPase"/>
</dbReference>
<dbReference type="Pfam" id="PF21117">
    <property type="entry name" value="MRB1590_C"/>
    <property type="match status" value="1"/>
</dbReference>
<dbReference type="Pfam" id="PF20446">
    <property type="entry name" value="ABC_N"/>
    <property type="match status" value="1"/>
</dbReference>
<dbReference type="InterPro" id="IPR046833">
    <property type="entry name" value="ABC_N"/>
</dbReference>
<dbReference type="KEGG" id="cii:CIMIT_08990"/>
<dbReference type="EMBL" id="LT906467">
    <property type="protein sequence ID" value="SNV78697.1"/>
    <property type="molecule type" value="Genomic_DNA"/>
</dbReference>
<dbReference type="PANTHER" id="PTHR38149">
    <property type="entry name" value="ATPASE"/>
    <property type="match status" value="1"/>
</dbReference>
<reference evidence="5 7" key="2">
    <citation type="submission" date="2017-06" db="EMBL/GenBank/DDBJ databases">
        <authorList>
            <consortium name="Pathogen Informatics"/>
        </authorList>
    </citation>
    <scope>NUCLEOTIDE SEQUENCE [LARGE SCALE GENOMIC DNA]</scope>
    <source>
        <strain evidence="5 7">NCTC13015</strain>
    </source>
</reference>
<dbReference type="InterPro" id="IPR049069">
    <property type="entry name" value="MRB1590-like_C"/>
</dbReference>
<keyword evidence="6" id="KW-1185">Reference proteome</keyword>
<dbReference type="Proteomes" id="UP000215374">
    <property type="component" value="Chromosome 1"/>
</dbReference>
<dbReference type="STRING" id="156978.CIMIT_08990"/>
<gene>
    <name evidence="4" type="ORF">CIMIT_08990</name>
    <name evidence="5" type="ORF">SAMEA4535761_01860</name>
</gene>
<evidence type="ECO:0000259" key="1">
    <source>
        <dbReference type="Pfam" id="PF09818"/>
    </source>
</evidence>
<protein>
    <submittedName>
        <fullName evidence="5">Putative ATPase of the ABC class</fullName>
    </submittedName>
</protein>
<sequence>MAARCQELDGAGYGAYKQLVGSYRDEGGQWQIAVDHVQADPFAAPSKVRVIVPRAELDLASEFTASRLDRVAVSDSLAREVAAYLAGTYRAGAGSGKSNTISIGELGQEVIERTNVLVARDRIEFRLLVGLPARGRRVLGRQAATLLVDKVVAAVAAGMRTEGAALERAVWLLRDQEALRAALPERSLVAFVADGAMLARRSGASDLPLPDGVPFRSPKSLREKFVLPSGRRIKGMGVPEGVTVIVGGGYHGKSTLLRALERGVYAHTLGDGREFALTRADATAVRAEDGRPVTAQDISPFITNLPSGADTTRFSTTNASGSTSQAANVIEALQAGASALLIDEDTSATNFMLRDSVMSQLIADDREPITPLGARVRGFYVRRGVSTVLVAGGSGAFLGLADTVIAMDAYVPANVTVRAHEIGRGHAPEQLPVSAEMFGPDVRRLAGPQFASGPKPPKARGEEVITVGKSAIDLRSLSQLAGAAQVSAIALALRRFDALADGGALLADVADALCEELAAGVETLAPGRAHPGHLTLPRRFEILAAVNRFRNLRVE</sequence>
<dbReference type="PANTHER" id="PTHR38149:SF1">
    <property type="entry name" value="ATPASE"/>
    <property type="match status" value="1"/>
</dbReference>
<dbReference type="AlphaFoldDB" id="A0A076NQN3"/>
<feature type="domain" description="ATPase of the ABC class C-terminal" evidence="1">
    <location>
        <begin position="164"/>
        <end position="431"/>
    </location>
</feature>
<dbReference type="InterPro" id="IPR019195">
    <property type="entry name" value="ABC_ATPase_put"/>
</dbReference>
<evidence type="ECO:0000259" key="2">
    <source>
        <dbReference type="Pfam" id="PF20446"/>
    </source>
</evidence>
<evidence type="ECO:0000313" key="4">
    <source>
        <dbReference type="EMBL" id="AIJ34015.1"/>
    </source>
</evidence>
<feature type="domain" description="MRB1590-like C-terminal" evidence="3">
    <location>
        <begin position="458"/>
        <end position="554"/>
    </location>
</feature>
<evidence type="ECO:0000313" key="7">
    <source>
        <dbReference type="Proteomes" id="UP000215374"/>
    </source>
</evidence>
<dbReference type="Gene3D" id="3.40.50.300">
    <property type="entry name" value="P-loop containing nucleotide triphosphate hydrolases"/>
    <property type="match status" value="1"/>
</dbReference>
<accession>A0A076NQN3</accession>
<feature type="domain" description="ATPase of the ABC class N-terminal" evidence="2">
    <location>
        <begin position="6"/>
        <end position="156"/>
    </location>
</feature>
<proteinExistence type="predicted"/>
<evidence type="ECO:0000313" key="5">
    <source>
        <dbReference type="EMBL" id="SNV78697.1"/>
    </source>
</evidence>
<organism evidence="4 6">
    <name type="scientific">Corynebacterium imitans</name>
    <dbReference type="NCBI Taxonomy" id="156978"/>
    <lineage>
        <taxon>Bacteria</taxon>
        <taxon>Bacillati</taxon>
        <taxon>Actinomycetota</taxon>
        <taxon>Actinomycetes</taxon>
        <taxon>Mycobacteriales</taxon>
        <taxon>Corynebacteriaceae</taxon>
        <taxon>Corynebacterium</taxon>
    </lineage>
</organism>
<dbReference type="HOGENOM" id="CLU_021720_2_0_11"/>
<dbReference type="SUPFAM" id="SSF52540">
    <property type="entry name" value="P-loop containing nucleoside triphosphate hydrolases"/>
    <property type="match status" value="1"/>
</dbReference>
<dbReference type="InterPro" id="IPR046834">
    <property type="entry name" value="ABC_ATPase_C"/>
</dbReference>
<dbReference type="Pfam" id="PF09818">
    <property type="entry name" value="ABC_ATPase"/>
    <property type="match status" value="1"/>
</dbReference>
<evidence type="ECO:0000259" key="3">
    <source>
        <dbReference type="Pfam" id="PF21117"/>
    </source>
</evidence>
<dbReference type="eggNOG" id="COG3044">
    <property type="taxonomic scope" value="Bacteria"/>
</dbReference>
<dbReference type="EMBL" id="CP009211">
    <property type="protein sequence ID" value="AIJ34015.1"/>
    <property type="molecule type" value="Genomic_DNA"/>
</dbReference>
<name>A0A076NQN3_9CORY</name>
<reference evidence="4 6" key="1">
    <citation type="submission" date="2014-08" db="EMBL/GenBank/DDBJ databases">
        <title>Complete genome sequence of Corynebacterium imitans DSM 44264, isolated from a five-month-old boy with suspected pharyngeal diphtheria.</title>
        <authorList>
            <person name="Mollmann S."/>
            <person name="Albersmeier A."/>
            <person name="Ruckert C."/>
            <person name="Tauch A."/>
        </authorList>
    </citation>
    <scope>NUCLEOTIDE SEQUENCE [LARGE SCALE GENOMIC DNA]</scope>
    <source>
        <strain evidence="4 6">DSM 44264</strain>
    </source>
</reference>
<evidence type="ECO:0000313" key="6">
    <source>
        <dbReference type="Proteomes" id="UP000028780"/>
    </source>
</evidence>